<feature type="chain" id="PRO_5003010855" description="DUF4129 domain-containing protein" evidence="3">
    <location>
        <begin position="25"/>
        <end position="245"/>
    </location>
</feature>
<evidence type="ECO:0000313" key="4">
    <source>
        <dbReference type="EMBL" id="ACY15626.1"/>
    </source>
</evidence>
<sequence>MKASLFVGMLLWGVLLGGWGSASAGDAPMPSAGAIDAALGRALGADHQTALPGEDVVDKGAGEVERSRRRPWSSEMRKPPRSGGLAMLSTALLWTLVGAFAIVAVLWLVQALRQGPPREPGEVGAGADETDAAAAERAALVARPLGDAEQLAAQGRFEAALHALLLRTIEELARRLPTALPRAYTSREIVARVPMPEAARDALYELVCRVELSHFGSEPAGADDYAACRAHFERFAEVFVRGASR</sequence>
<organism evidence="4 5">
    <name type="scientific">Haliangium ochraceum (strain DSM 14365 / JCM 11303 / SMP-2)</name>
    <dbReference type="NCBI Taxonomy" id="502025"/>
    <lineage>
        <taxon>Bacteria</taxon>
        <taxon>Pseudomonadati</taxon>
        <taxon>Myxococcota</taxon>
        <taxon>Polyangia</taxon>
        <taxon>Haliangiales</taxon>
        <taxon>Kofleriaceae</taxon>
        <taxon>Haliangium</taxon>
    </lineage>
</organism>
<keyword evidence="2" id="KW-1133">Transmembrane helix</keyword>
<dbReference type="Proteomes" id="UP000001880">
    <property type="component" value="Chromosome"/>
</dbReference>
<dbReference type="RefSeq" id="WP_012828226.1">
    <property type="nucleotide sequence ID" value="NC_013440.1"/>
</dbReference>
<evidence type="ECO:0008006" key="6">
    <source>
        <dbReference type="Google" id="ProtNLM"/>
    </source>
</evidence>
<keyword evidence="2" id="KW-0472">Membrane</keyword>
<gene>
    <name evidence="4" type="ordered locus">Hoch_3124</name>
</gene>
<dbReference type="eggNOG" id="ENOG5032V5I">
    <property type="taxonomic scope" value="Bacteria"/>
</dbReference>
<keyword evidence="5" id="KW-1185">Reference proteome</keyword>
<keyword evidence="3" id="KW-0732">Signal</keyword>
<evidence type="ECO:0000256" key="2">
    <source>
        <dbReference type="SAM" id="Phobius"/>
    </source>
</evidence>
<feature type="signal peptide" evidence="3">
    <location>
        <begin position="1"/>
        <end position="24"/>
    </location>
</feature>
<dbReference type="KEGG" id="hoh:Hoch_3124"/>
<dbReference type="AlphaFoldDB" id="D0LSC7"/>
<dbReference type="EMBL" id="CP001804">
    <property type="protein sequence ID" value="ACY15626.1"/>
    <property type="molecule type" value="Genomic_DNA"/>
</dbReference>
<evidence type="ECO:0000313" key="5">
    <source>
        <dbReference type="Proteomes" id="UP000001880"/>
    </source>
</evidence>
<name>D0LSC7_HALO1</name>
<accession>D0LSC7</accession>
<protein>
    <recommendedName>
        <fullName evidence="6">DUF4129 domain-containing protein</fullName>
    </recommendedName>
</protein>
<feature type="transmembrane region" description="Helical" evidence="2">
    <location>
        <begin position="85"/>
        <end position="109"/>
    </location>
</feature>
<keyword evidence="2" id="KW-0812">Transmembrane</keyword>
<reference evidence="4 5" key="1">
    <citation type="journal article" date="2010" name="Stand. Genomic Sci.">
        <title>Complete genome sequence of Haliangium ochraceum type strain (SMP-2).</title>
        <authorList>
            <consortium name="US DOE Joint Genome Institute (JGI-PGF)"/>
            <person name="Ivanova N."/>
            <person name="Daum C."/>
            <person name="Lang E."/>
            <person name="Abt B."/>
            <person name="Kopitz M."/>
            <person name="Saunders E."/>
            <person name="Lapidus A."/>
            <person name="Lucas S."/>
            <person name="Glavina Del Rio T."/>
            <person name="Nolan M."/>
            <person name="Tice H."/>
            <person name="Copeland A."/>
            <person name="Cheng J.F."/>
            <person name="Chen F."/>
            <person name="Bruce D."/>
            <person name="Goodwin L."/>
            <person name="Pitluck S."/>
            <person name="Mavromatis K."/>
            <person name="Pati A."/>
            <person name="Mikhailova N."/>
            <person name="Chen A."/>
            <person name="Palaniappan K."/>
            <person name="Land M."/>
            <person name="Hauser L."/>
            <person name="Chang Y.J."/>
            <person name="Jeffries C.D."/>
            <person name="Detter J.C."/>
            <person name="Brettin T."/>
            <person name="Rohde M."/>
            <person name="Goker M."/>
            <person name="Bristow J."/>
            <person name="Markowitz V."/>
            <person name="Eisen J.A."/>
            <person name="Hugenholtz P."/>
            <person name="Kyrpides N.C."/>
            <person name="Klenk H.P."/>
        </authorList>
    </citation>
    <scope>NUCLEOTIDE SEQUENCE [LARGE SCALE GENOMIC DNA]</scope>
    <source>
        <strain evidence="5">DSM 14365 / CIP 107738 / JCM 11303 / AJ 13395 / SMP-2</strain>
    </source>
</reference>
<proteinExistence type="predicted"/>
<feature type="compositionally biased region" description="Basic and acidic residues" evidence="1">
    <location>
        <begin position="56"/>
        <end position="66"/>
    </location>
</feature>
<feature type="region of interest" description="Disordered" evidence="1">
    <location>
        <begin position="50"/>
        <end position="80"/>
    </location>
</feature>
<evidence type="ECO:0000256" key="1">
    <source>
        <dbReference type="SAM" id="MobiDB-lite"/>
    </source>
</evidence>
<evidence type="ECO:0000256" key="3">
    <source>
        <dbReference type="SAM" id="SignalP"/>
    </source>
</evidence>
<dbReference type="STRING" id="502025.Hoch_3124"/>
<dbReference type="HOGENOM" id="CLU_1132355_0_0_7"/>